<evidence type="ECO:0000256" key="8">
    <source>
        <dbReference type="ARBA" id="ARBA00022737"/>
    </source>
</evidence>
<dbReference type="FunFam" id="3.40.1020.10:FF:000001">
    <property type="entry name" value="L-threonine dehydratase"/>
    <property type="match status" value="1"/>
</dbReference>
<dbReference type="InterPro" id="IPR038110">
    <property type="entry name" value="TD_ACT-like_sf"/>
</dbReference>
<evidence type="ECO:0000259" key="14">
    <source>
        <dbReference type="PROSITE" id="PS51672"/>
    </source>
</evidence>
<dbReference type="AlphaFoldDB" id="A0A7S4ES75"/>
<comment type="pathway">
    <text evidence="3 12">Amino-acid biosynthesis; L-isoleucine biosynthesis; 2-oxobutanoate from L-threonine: step 1/1.</text>
</comment>
<dbReference type="EMBL" id="HBIZ01003248">
    <property type="protein sequence ID" value="CAE0749172.1"/>
    <property type="molecule type" value="Transcribed_RNA"/>
</dbReference>
<comment type="similarity">
    <text evidence="4 12">Belongs to the serine/threonine dehydratase family.</text>
</comment>
<dbReference type="SUPFAM" id="SSF55021">
    <property type="entry name" value="ACT-like"/>
    <property type="match status" value="1"/>
</dbReference>
<feature type="domain" description="ACT-like" evidence="14">
    <location>
        <begin position="230"/>
        <end position="301"/>
    </location>
</feature>
<dbReference type="GO" id="GO:0006567">
    <property type="term" value="P:L-threonine catabolic process"/>
    <property type="evidence" value="ECO:0007669"/>
    <property type="project" value="TreeGrafter"/>
</dbReference>
<keyword evidence="13" id="KW-0812">Transmembrane</keyword>
<keyword evidence="7 12" id="KW-0412">Isoleucine biosynthesis</keyword>
<dbReference type="EC" id="4.3.1.19" evidence="12"/>
<accession>A0A7S4ES75</accession>
<evidence type="ECO:0000256" key="1">
    <source>
        <dbReference type="ARBA" id="ARBA00001274"/>
    </source>
</evidence>
<dbReference type="Gene3D" id="3.40.50.1100">
    <property type="match status" value="1"/>
</dbReference>
<organism evidence="15">
    <name type="scientific">Chrysotila carterae</name>
    <name type="common">Marine alga</name>
    <name type="synonym">Syracosphaera carterae</name>
    <dbReference type="NCBI Taxonomy" id="13221"/>
    <lineage>
        <taxon>Eukaryota</taxon>
        <taxon>Haptista</taxon>
        <taxon>Haptophyta</taxon>
        <taxon>Prymnesiophyceae</taxon>
        <taxon>Isochrysidales</taxon>
        <taxon>Isochrysidaceae</taxon>
        <taxon>Chrysotila</taxon>
    </lineage>
</organism>
<dbReference type="PANTHER" id="PTHR48078:SF11">
    <property type="entry name" value="THREONINE DEHYDRATASE, MITOCHONDRIAL"/>
    <property type="match status" value="1"/>
</dbReference>
<dbReference type="InterPro" id="IPR045865">
    <property type="entry name" value="ACT-like_dom_sf"/>
</dbReference>
<dbReference type="GO" id="GO:0004794">
    <property type="term" value="F:threonine deaminase activity"/>
    <property type="evidence" value="ECO:0007669"/>
    <property type="project" value="UniProtKB-UniRule"/>
</dbReference>
<comment type="catalytic activity">
    <reaction evidence="1 12">
        <text>L-threonine = 2-oxobutanoate + NH4(+)</text>
        <dbReference type="Rhea" id="RHEA:22108"/>
        <dbReference type="ChEBI" id="CHEBI:16763"/>
        <dbReference type="ChEBI" id="CHEBI:28938"/>
        <dbReference type="ChEBI" id="CHEBI:57926"/>
        <dbReference type="EC" id="4.3.1.19"/>
    </reaction>
</comment>
<feature type="domain" description="ACT-like" evidence="14">
    <location>
        <begin position="323"/>
        <end position="397"/>
    </location>
</feature>
<comment type="subunit">
    <text evidence="5">Homotetramer.</text>
</comment>
<keyword evidence="8" id="KW-0677">Repeat</keyword>
<comment type="cofactor">
    <cofactor evidence="2 12">
        <name>pyridoxal 5'-phosphate</name>
        <dbReference type="ChEBI" id="CHEBI:597326"/>
    </cofactor>
</comment>
<dbReference type="InterPro" id="IPR005787">
    <property type="entry name" value="Thr_deHydtase_biosynth"/>
</dbReference>
<evidence type="ECO:0000256" key="4">
    <source>
        <dbReference type="ARBA" id="ARBA00010869"/>
    </source>
</evidence>
<gene>
    <name evidence="15" type="ORF">PCAR00345_LOCUS1754</name>
</gene>
<evidence type="ECO:0000313" key="15">
    <source>
        <dbReference type="EMBL" id="CAE0749172.1"/>
    </source>
</evidence>
<dbReference type="InterPro" id="IPR050147">
    <property type="entry name" value="Ser/Thr_Dehydratase"/>
</dbReference>
<dbReference type="PROSITE" id="PS51672">
    <property type="entry name" value="ACT_LIKE"/>
    <property type="match status" value="2"/>
</dbReference>
<dbReference type="Pfam" id="PF00585">
    <property type="entry name" value="Thr_dehydrat_C"/>
    <property type="match status" value="2"/>
</dbReference>
<dbReference type="InterPro" id="IPR001926">
    <property type="entry name" value="TrpB-like_PALP"/>
</dbReference>
<evidence type="ECO:0000256" key="13">
    <source>
        <dbReference type="SAM" id="Phobius"/>
    </source>
</evidence>
<dbReference type="PANTHER" id="PTHR48078">
    <property type="entry name" value="THREONINE DEHYDRATASE, MITOCHONDRIAL-RELATED"/>
    <property type="match status" value="1"/>
</dbReference>
<dbReference type="NCBIfam" id="TIGR01124">
    <property type="entry name" value="ilvA_2Cterm"/>
    <property type="match status" value="1"/>
</dbReference>
<evidence type="ECO:0000256" key="2">
    <source>
        <dbReference type="ARBA" id="ARBA00001933"/>
    </source>
</evidence>
<evidence type="ECO:0000256" key="11">
    <source>
        <dbReference type="ARBA" id="ARBA00023304"/>
    </source>
</evidence>
<feature type="transmembrane region" description="Helical" evidence="13">
    <location>
        <begin position="74"/>
        <end position="94"/>
    </location>
</feature>
<dbReference type="Gene3D" id="3.40.1020.10">
    <property type="entry name" value="Biosynthetic Threonine Deaminase, Domain 3"/>
    <property type="match status" value="1"/>
</dbReference>
<keyword evidence="13" id="KW-1133">Transmembrane helix</keyword>
<evidence type="ECO:0000256" key="9">
    <source>
        <dbReference type="ARBA" id="ARBA00022898"/>
    </source>
</evidence>
<dbReference type="GO" id="GO:0003941">
    <property type="term" value="F:L-serine ammonia-lyase activity"/>
    <property type="evidence" value="ECO:0007669"/>
    <property type="project" value="TreeGrafter"/>
</dbReference>
<dbReference type="Pfam" id="PF00291">
    <property type="entry name" value="PALP"/>
    <property type="match status" value="1"/>
</dbReference>
<keyword evidence="11 12" id="KW-0100">Branched-chain amino acid biosynthesis</keyword>
<keyword evidence="9 12" id="KW-0663">Pyridoxal phosphate</keyword>
<dbReference type="FunFam" id="3.40.50.1100:FF:000008">
    <property type="entry name" value="L-threonine dehydratase"/>
    <property type="match status" value="1"/>
</dbReference>
<evidence type="ECO:0000256" key="7">
    <source>
        <dbReference type="ARBA" id="ARBA00022624"/>
    </source>
</evidence>
<evidence type="ECO:0000256" key="5">
    <source>
        <dbReference type="ARBA" id="ARBA00011881"/>
    </source>
</evidence>
<keyword evidence="13" id="KW-0472">Membrane</keyword>
<name>A0A7S4ES75_CHRCT</name>
<sequence length="404" mass="44167">MPKATPSIKVDAVRKLGVQPVLHGDNYDEAQAYAMKCVEEEGRTLIHPFDDPLVIAGQGTIGMEILKQTTGTPLHAIFVCCGGGGMLAGIAAYVKRVRPDVMVIGVEAEDAAGMTLSLRRGHRATLDEVGLFADGAAVKTVGSETFRVCHELVDDMVTVSTDEICAAIKDAFMDTRCVLEPAGALAIAGATKWAAATNTRDSTFVVTTSGANMNFDTLRYVSERTDASETLLSVEIPEKPGAFRKLISLLEPRNVTELSYRYRDSGQAIVYLSFQASCPLDKQKALQALGDDGCQAIDLTDNELAKAHARHLAGGRSSVENEFIYRFEFPERPGALVTFLDTLNAGWNVTMFHYRNHGSDVGRVLAGIQVPTEEKPLFDDFLQRLHYRYFAETDNPAVKHFFRP</sequence>
<proteinExistence type="inferred from homology"/>
<dbReference type="CDD" id="cd01562">
    <property type="entry name" value="Thr-dehyd"/>
    <property type="match status" value="1"/>
</dbReference>
<evidence type="ECO:0000256" key="12">
    <source>
        <dbReference type="RuleBase" id="RU362012"/>
    </source>
</evidence>
<dbReference type="InterPro" id="IPR001721">
    <property type="entry name" value="TD_ACT-like"/>
</dbReference>
<evidence type="ECO:0000256" key="3">
    <source>
        <dbReference type="ARBA" id="ARBA00004810"/>
    </source>
</evidence>
<reference evidence="15" key="1">
    <citation type="submission" date="2021-01" db="EMBL/GenBank/DDBJ databases">
        <authorList>
            <person name="Corre E."/>
            <person name="Pelletier E."/>
            <person name="Niang G."/>
            <person name="Scheremetjew M."/>
            <person name="Finn R."/>
            <person name="Kale V."/>
            <person name="Holt S."/>
            <person name="Cochrane G."/>
            <person name="Meng A."/>
            <person name="Brown T."/>
            <person name="Cohen L."/>
        </authorList>
    </citation>
    <scope>NUCLEOTIDE SEQUENCE</scope>
    <source>
        <strain evidence="15">CCMP645</strain>
    </source>
</reference>
<evidence type="ECO:0000256" key="6">
    <source>
        <dbReference type="ARBA" id="ARBA00022605"/>
    </source>
</evidence>
<dbReference type="GO" id="GO:0006565">
    <property type="term" value="P:L-serine catabolic process"/>
    <property type="evidence" value="ECO:0007669"/>
    <property type="project" value="TreeGrafter"/>
</dbReference>
<keyword evidence="6 12" id="KW-0028">Amino-acid biosynthesis</keyword>
<protein>
    <recommendedName>
        <fullName evidence="12">Threonine dehydratase</fullName>
        <ecNumber evidence="12">4.3.1.19</ecNumber>
    </recommendedName>
    <alternativeName>
        <fullName evidence="12">Threonine deaminase</fullName>
    </alternativeName>
</protein>
<evidence type="ECO:0000256" key="10">
    <source>
        <dbReference type="ARBA" id="ARBA00023239"/>
    </source>
</evidence>
<dbReference type="SUPFAM" id="SSF53686">
    <property type="entry name" value="Tryptophan synthase beta subunit-like PLP-dependent enzymes"/>
    <property type="match status" value="1"/>
</dbReference>
<dbReference type="InterPro" id="IPR036052">
    <property type="entry name" value="TrpB-like_PALP_sf"/>
</dbReference>
<dbReference type="UniPathway" id="UPA00047">
    <property type="reaction ID" value="UER00054"/>
</dbReference>
<dbReference type="CDD" id="cd04907">
    <property type="entry name" value="ACT_ThrD-I_2"/>
    <property type="match status" value="1"/>
</dbReference>
<keyword evidence="10 12" id="KW-0456">Lyase</keyword>
<dbReference type="GO" id="GO:0009097">
    <property type="term" value="P:isoleucine biosynthetic process"/>
    <property type="evidence" value="ECO:0007669"/>
    <property type="project" value="UniProtKB-UniRule"/>
</dbReference>